<feature type="compositionally biased region" description="Basic residues" evidence="1">
    <location>
        <begin position="37"/>
        <end position="50"/>
    </location>
</feature>
<dbReference type="Proteomes" id="UP000325466">
    <property type="component" value="Unassembled WGS sequence"/>
</dbReference>
<evidence type="ECO:0000313" key="2">
    <source>
        <dbReference type="EMBL" id="GES35450.1"/>
    </source>
</evidence>
<proteinExistence type="predicted"/>
<sequence>MRRGRSRRGSTGGHLSPVARERYGGGRGLTVSPRPVPPHRRRIRKQHRRTRPECAPCPRNRGSPGGNGGRHKFVAIVHDRATGGHGNAKQEHTAHLQFGALCKVCVDQA</sequence>
<feature type="region of interest" description="Disordered" evidence="1">
    <location>
        <begin position="1"/>
        <end position="71"/>
    </location>
</feature>
<keyword evidence="3" id="KW-1185">Reference proteome</keyword>
<evidence type="ECO:0000256" key="1">
    <source>
        <dbReference type="SAM" id="MobiDB-lite"/>
    </source>
</evidence>
<gene>
    <name evidence="2" type="ORF">RAJCM14343_0698</name>
</gene>
<organism evidence="2 3">
    <name type="scientific">Rhodococcus aetherivorans</name>
    <dbReference type="NCBI Taxonomy" id="191292"/>
    <lineage>
        <taxon>Bacteria</taxon>
        <taxon>Bacillati</taxon>
        <taxon>Actinomycetota</taxon>
        <taxon>Actinomycetes</taxon>
        <taxon>Mycobacteriales</taxon>
        <taxon>Nocardiaceae</taxon>
        <taxon>Rhodococcus</taxon>
    </lineage>
</organism>
<protein>
    <submittedName>
        <fullName evidence="2">Uncharacterized protein</fullName>
    </submittedName>
</protein>
<comment type="caution">
    <text evidence="2">The sequence shown here is derived from an EMBL/GenBank/DDBJ whole genome shotgun (WGS) entry which is preliminary data.</text>
</comment>
<reference evidence="2 3" key="1">
    <citation type="journal article" date="2018" name="Biodegradation">
        <title>1,4-Dioxane degradation characteristics of Rhodococcus aetherivorans JCM 14343.</title>
        <authorList>
            <person name="Inoue D."/>
            <person name="Tsunoda T."/>
            <person name="Yamamoto N."/>
            <person name="Ike M."/>
            <person name="Sei K."/>
        </authorList>
    </citation>
    <scope>NUCLEOTIDE SEQUENCE [LARGE SCALE GENOMIC DNA]</scope>
    <source>
        <strain evidence="2 3">JCM 14343</strain>
    </source>
</reference>
<accession>A0ABQ0YG29</accession>
<dbReference type="EMBL" id="BLAH01000019">
    <property type="protein sequence ID" value="GES35450.1"/>
    <property type="molecule type" value="Genomic_DNA"/>
</dbReference>
<name>A0ABQ0YG29_9NOCA</name>
<evidence type="ECO:0000313" key="3">
    <source>
        <dbReference type="Proteomes" id="UP000325466"/>
    </source>
</evidence>